<accession>A0A9P7RPE9</accession>
<dbReference type="Proteomes" id="UP001049176">
    <property type="component" value="Chromosome 9"/>
</dbReference>
<protein>
    <submittedName>
        <fullName evidence="2">Uncharacterized protein</fullName>
    </submittedName>
</protein>
<proteinExistence type="predicted"/>
<feature type="signal peptide" evidence="1">
    <location>
        <begin position="1"/>
        <end position="17"/>
    </location>
</feature>
<evidence type="ECO:0000313" key="3">
    <source>
        <dbReference type="Proteomes" id="UP001049176"/>
    </source>
</evidence>
<dbReference type="OrthoDB" id="10373250at2759"/>
<organism evidence="2 3">
    <name type="scientific">Marasmius oreades</name>
    <name type="common">fairy-ring Marasmius</name>
    <dbReference type="NCBI Taxonomy" id="181124"/>
    <lineage>
        <taxon>Eukaryota</taxon>
        <taxon>Fungi</taxon>
        <taxon>Dikarya</taxon>
        <taxon>Basidiomycota</taxon>
        <taxon>Agaricomycotina</taxon>
        <taxon>Agaricomycetes</taxon>
        <taxon>Agaricomycetidae</taxon>
        <taxon>Agaricales</taxon>
        <taxon>Marasmiineae</taxon>
        <taxon>Marasmiaceae</taxon>
        <taxon>Marasmius</taxon>
    </lineage>
</organism>
<dbReference type="EMBL" id="CM032189">
    <property type="protein sequence ID" value="KAG7087371.1"/>
    <property type="molecule type" value="Genomic_DNA"/>
</dbReference>
<dbReference type="RefSeq" id="XP_043003842.1">
    <property type="nucleotide sequence ID" value="XM_043158494.1"/>
</dbReference>
<gene>
    <name evidence="2" type="ORF">E1B28_013345</name>
</gene>
<keyword evidence="3" id="KW-1185">Reference proteome</keyword>
<comment type="caution">
    <text evidence="2">The sequence shown here is derived from an EMBL/GenBank/DDBJ whole genome shotgun (WGS) entry which is preliminary data.</text>
</comment>
<feature type="chain" id="PRO_5040237200" evidence="1">
    <location>
        <begin position="18"/>
        <end position="160"/>
    </location>
</feature>
<name>A0A9P7RPE9_9AGAR</name>
<reference evidence="2" key="1">
    <citation type="journal article" date="2021" name="Genome Biol. Evol.">
        <title>The assembled and annotated genome of the fairy-ring fungus Marasmius oreades.</title>
        <authorList>
            <person name="Hiltunen M."/>
            <person name="Ament-Velasquez S.L."/>
            <person name="Johannesson H."/>
        </authorList>
    </citation>
    <scope>NUCLEOTIDE SEQUENCE</scope>
    <source>
        <strain evidence="2">03SP1</strain>
    </source>
</reference>
<dbReference type="KEGG" id="more:E1B28_013345"/>
<evidence type="ECO:0000313" key="2">
    <source>
        <dbReference type="EMBL" id="KAG7087371.1"/>
    </source>
</evidence>
<sequence>MALAITWLVVSLRLSKASNEPPEMSMFDVRVTRMGDIERRAIQRRANWKLWSSRKKPHQVKAFIQFPTGQIKIDAVVVPPHEYRIYTAHKMIVEIRGINVATPALLAVIKLQSIAIRGNICKVSQDVRDLIWALEKVKEKGEGPDSMIPQDALEAGFTAG</sequence>
<dbReference type="GeneID" id="66082420"/>
<keyword evidence="1" id="KW-0732">Signal</keyword>
<dbReference type="AlphaFoldDB" id="A0A9P7RPE9"/>
<evidence type="ECO:0000256" key="1">
    <source>
        <dbReference type="SAM" id="SignalP"/>
    </source>
</evidence>